<dbReference type="PANTHER" id="PTHR13029:SF18">
    <property type="entry name" value="MYELIN REGULATORY FACTOR HOMOLOG 1"/>
    <property type="match status" value="1"/>
</dbReference>
<dbReference type="GO" id="GO:0005789">
    <property type="term" value="C:endoplasmic reticulum membrane"/>
    <property type="evidence" value="ECO:0007669"/>
    <property type="project" value="TreeGrafter"/>
</dbReference>
<sequence length="578" mass="68452">MKNIKNHNVHNNNTNTVNKKNKHKSSRFKGNQLLLNNKKNYFLIINNENFIIKDKKDFPLLIISFCKYEPSHHKTLIVKLQPIYNKNMNNKQIPYIIYEYSLVFNKTNQQKNQIKSNTLNHFVLSDLYKNESLTHEYQTTENEENENDVEECQVNIHESNENENDMCESGENENDMCESGENENNICESGENENNICETAENESISMYESGDKYTTDSQKSDTANELSIGELRREYTDKMSMSQNGNDDKSKYDYSYDDDCYLINGNDIIYYDKKIFVESICKKKTCVRIYIDKKKMRESQNYDSLMDDLEICKKKKCMLHRNVEKDEWNYKIYLIKLTNVYNNNNNNNNSDDIVNKRMITMNNILFEMNDEMLNDYIYVNVIEDTEEGLLIDIELLAYLPFHCNFFLMIKKKMKEKINGDKKGINILSETCNGKDINILPEYKDNNKYIINGVEKNCIFVEIFNYLRICSKYINIFVDKNLCSEKKLNIYYKNNSDSYFNAYMINYNEYSTDDVMDEILNYDIKPSSGVLKHNKYNKFIIIRTNKNGMEKKESVVFNERNQIIIEDIQKSTNEIQNI</sequence>
<dbReference type="AlphaFoldDB" id="A0A0L0CTC9"/>
<evidence type="ECO:0000256" key="1">
    <source>
        <dbReference type="SAM" id="MobiDB-lite"/>
    </source>
</evidence>
<accession>A0A0L0CTC9</accession>
<gene>
    <name evidence="2" type="ORF">PFLG_00297</name>
</gene>
<feature type="region of interest" description="Disordered" evidence="1">
    <location>
        <begin position="1"/>
        <end position="26"/>
    </location>
</feature>
<reference evidence="3" key="1">
    <citation type="submission" date="2015-07" db="EMBL/GenBank/DDBJ databases">
        <title>Annotation of Plasmodium falciparum RAJ116.</title>
        <authorList>
            <consortium name="The Broad Institute Genome Sequencing Platform"/>
            <person name="Volkman S.K."/>
            <person name="Neafsey D.E."/>
            <person name="Dash A.P."/>
            <person name="Chitnis C.E."/>
            <person name="Hartl D.L."/>
            <person name="Young S.K."/>
            <person name="Zeng Q."/>
            <person name="Koehrsen M."/>
            <person name="Alvarado L."/>
            <person name="Berlin A."/>
            <person name="Borenstein D."/>
            <person name="Chapman S.B."/>
            <person name="Chen Z."/>
            <person name="Engels R."/>
            <person name="Freedman E."/>
            <person name="Gellesch M."/>
            <person name="Goldberg J."/>
            <person name="Griggs A."/>
            <person name="Gujja S."/>
            <person name="Heilman E.R."/>
            <person name="Heiman D.I."/>
            <person name="Howarth C."/>
            <person name="Jen D."/>
            <person name="Larson L."/>
            <person name="Mehta T."/>
            <person name="Neiman D."/>
            <person name="Park D."/>
            <person name="Pearson M."/>
            <person name="Roberts A."/>
            <person name="Saif S."/>
            <person name="Shea T."/>
            <person name="Shenoy N."/>
            <person name="Sisk P."/>
            <person name="Stolte C."/>
            <person name="Sykes S."/>
            <person name="Walk T."/>
            <person name="White J."/>
            <person name="Yandava C."/>
            <person name="Haas B."/>
            <person name="Henn M.R."/>
            <person name="Nusbaum C."/>
            <person name="Birren B."/>
        </authorList>
    </citation>
    <scope>NUCLEOTIDE SEQUENCE [LARGE SCALE GENOMIC DNA]</scope>
    <source>
        <strain evidence="3">RAJ116</strain>
    </source>
</reference>
<dbReference type="OrthoDB" id="10627995at2759"/>
<proteinExistence type="predicted"/>
<dbReference type="Proteomes" id="UP000054566">
    <property type="component" value="Unassembled WGS sequence"/>
</dbReference>
<dbReference type="GO" id="GO:0016540">
    <property type="term" value="P:protein autoprocessing"/>
    <property type="evidence" value="ECO:0007669"/>
    <property type="project" value="TreeGrafter"/>
</dbReference>
<reference evidence="3" key="2">
    <citation type="submission" date="2015-07" db="EMBL/GenBank/DDBJ databases">
        <title>The genome sequence of Plasmodium falciparum RAJ116.</title>
        <authorList>
            <consortium name="The Broad Institute Genome Sequencing Platform"/>
            <person name="Volkman S.K."/>
            <person name="Neafsey D.E."/>
            <person name="Dash A.P."/>
            <person name="Chitnis C.E."/>
            <person name="Hartl D.L."/>
            <person name="Young S.K."/>
            <person name="Kodira C.D."/>
            <person name="Zeng Q."/>
            <person name="Koehrsen M."/>
            <person name="Godfrey P."/>
            <person name="Alvarado L."/>
            <person name="Berlin A."/>
            <person name="Borenstein D."/>
            <person name="Chen Z."/>
            <person name="Engels R."/>
            <person name="Freedman E."/>
            <person name="Gellesch M."/>
            <person name="Goldberg J."/>
            <person name="Griggs A."/>
            <person name="Gujja S."/>
            <person name="Heiman D."/>
            <person name="Hepburn T."/>
            <person name="Howarth C."/>
            <person name="Jen D."/>
            <person name="Larson L."/>
            <person name="Lewis B."/>
            <person name="Mehta T."/>
            <person name="Park D."/>
            <person name="Pearson M."/>
            <person name="Roberts A."/>
            <person name="Saif S."/>
            <person name="Shea T."/>
            <person name="Shenoy N."/>
            <person name="Sisk P."/>
            <person name="Stolte C."/>
            <person name="Sykes S."/>
            <person name="Walk T."/>
            <person name="White J."/>
            <person name="Yandava C."/>
            <person name="Wirth D.F."/>
            <person name="Nusbaum C."/>
            <person name="Birren B."/>
        </authorList>
    </citation>
    <scope>NUCLEOTIDE SEQUENCE [LARGE SCALE GENOMIC DNA]</scope>
    <source>
        <strain evidence="3">RAJ116</strain>
    </source>
</reference>
<name>A0A0L0CTC9_PLAFA</name>
<dbReference type="PANTHER" id="PTHR13029">
    <property type="match status" value="1"/>
</dbReference>
<feature type="region of interest" description="Disordered" evidence="1">
    <location>
        <begin position="162"/>
        <end position="183"/>
    </location>
</feature>
<protein>
    <submittedName>
        <fullName evidence="2">Uncharacterized protein</fullName>
    </submittedName>
</protein>
<dbReference type="GO" id="GO:0043565">
    <property type="term" value="F:sequence-specific DNA binding"/>
    <property type="evidence" value="ECO:0007669"/>
    <property type="project" value="TreeGrafter"/>
</dbReference>
<dbReference type="GO" id="GO:0003700">
    <property type="term" value="F:DNA-binding transcription factor activity"/>
    <property type="evidence" value="ECO:0007669"/>
    <property type="project" value="TreeGrafter"/>
</dbReference>
<evidence type="ECO:0000313" key="3">
    <source>
        <dbReference type="Proteomes" id="UP000054566"/>
    </source>
</evidence>
<dbReference type="EMBL" id="GG663846">
    <property type="protein sequence ID" value="KNC35487.1"/>
    <property type="molecule type" value="Genomic_DNA"/>
</dbReference>
<evidence type="ECO:0000313" key="2">
    <source>
        <dbReference type="EMBL" id="KNC35487.1"/>
    </source>
</evidence>
<dbReference type="InterPro" id="IPR051577">
    <property type="entry name" value="MRF-like"/>
</dbReference>
<feature type="compositionally biased region" description="Low complexity" evidence="1">
    <location>
        <begin position="9"/>
        <end position="18"/>
    </location>
</feature>
<feature type="compositionally biased region" description="Acidic residues" evidence="1">
    <location>
        <begin position="162"/>
        <end position="181"/>
    </location>
</feature>
<organism evidence="2 3">
    <name type="scientific">Plasmodium falciparum RAJ116</name>
    <dbReference type="NCBI Taxonomy" id="580058"/>
    <lineage>
        <taxon>Eukaryota</taxon>
        <taxon>Sar</taxon>
        <taxon>Alveolata</taxon>
        <taxon>Apicomplexa</taxon>
        <taxon>Aconoidasida</taxon>
        <taxon>Haemosporida</taxon>
        <taxon>Plasmodiidae</taxon>
        <taxon>Plasmodium</taxon>
        <taxon>Plasmodium (Laverania)</taxon>
    </lineage>
</organism>
<dbReference type="GO" id="GO:0005634">
    <property type="term" value="C:nucleus"/>
    <property type="evidence" value="ECO:0007669"/>
    <property type="project" value="TreeGrafter"/>
</dbReference>
<dbReference type="GO" id="GO:0045893">
    <property type="term" value="P:positive regulation of DNA-templated transcription"/>
    <property type="evidence" value="ECO:0007669"/>
    <property type="project" value="TreeGrafter"/>
</dbReference>